<protein>
    <recommendedName>
        <fullName evidence="3">F-box domain-containing protein</fullName>
    </recommendedName>
</protein>
<name>A0A8H6FRN7_9LECA</name>
<sequence>MAPVVLNDVAMFDFDPTAVPHLPAEVLNVVVAFMDIATIKATRLTSRFMADALAPFVLDKVWISPAKEDQTKLREISQHPTARLIVREIAYDSTVYCGSLFKLSDYMKVCHLCDFFLFGTSVRLARLVLQAGKGHLP</sequence>
<dbReference type="Proteomes" id="UP000578531">
    <property type="component" value="Unassembled WGS sequence"/>
</dbReference>
<reference evidence="1 2" key="1">
    <citation type="journal article" date="2020" name="Genomics">
        <title>Complete, high-quality genomes from long-read metagenomic sequencing of two wolf lichen thalli reveals enigmatic genome architecture.</title>
        <authorList>
            <person name="McKenzie S.K."/>
            <person name="Walston R.F."/>
            <person name="Allen J.L."/>
        </authorList>
    </citation>
    <scope>NUCLEOTIDE SEQUENCE [LARGE SCALE GENOMIC DNA]</scope>
    <source>
        <strain evidence="1">WasteWater2</strain>
    </source>
</reference>
<organism evidence="1 2">
    <name type="scientific">Letharia columbiana</name>
    <dbReference type="NCBI Taxonomy" id="112416"/>
    <lineage>
        <taxon>Eukaryota</taxon>
        <taxon>Fungi</taxon>
        <taxon>Dikarya</taxon>
        <taxon>Ascomycota</taxon>
        <taxon>Pezizomycotina</taxon>
        <taxon>Lecanoromycetes</taxon>
        <taxon>OSLEUM clade</taxon>
        <taxon>Lecanoromycetidae</taxon>
        <taxon>Lecanorales</taxon>
        <taxon>Lecanorineae</taxon>
        <taxon>Parmeliaceae</taxon>
        <taxon>Letharia</taxon>
    </lineage>
</organism>
<evidence type="ECO:0008006" key="3">
    <source>
        <dbReference type="Google" id="ProtNLM"/>
    </source>
</evidence>
<proteinExistence type="predicted"/>
<dbReference type="RefSeq" id="XP_037162918.1">
    <property type="nucleotide sequence ID" value="XM_037310332.1"/>
</dbReference>
<evidence type="ECO:0000313" key="2">
    <source>
        <dbReference type="Proteomes" id="UP000578531"/>
    </source>
</evidence>
<comment type="caution">
    <text evidence="1">The sequence shown here is derived from an EMBL/GenBank/DDBJ whole genome shotgun (WGS) entry which is preliminary data.</text>
</comment>
<dbReference type="EMBL" id="JACCJC010000038">
    <property type="protein sequence ID" value="KAF6233500.1"/>
    <property type="molecule type" value="Genomic_DNA"/>
</dbReference>
<dbReference type="AlphaFoldDB" id="A0A8H6FRN7"/>
<dbReference type="GeneID" id="59290088"/>
<accession>A0A8H6FRN7</accession>
<gene>
    <name evidence="1" type="ORF">HO173_008432</name>
</gene>
<evidence type="ECO:0000313" key="1">
    <source>
        <dbReference type="EMBL" id="KAF6233500.1"/>
    </source>
</evidence>
<dbReference type="OrthoDB" id="5224238at2759"/>
<keyword evidence="2" id="KW-1185">Reference proteome</keyword>